<sequence length="78" mass="8799">MITDFTINSDRDYDSVLDVESSPTAGSGPAEKLLARHRESVEQRQSKTTKLGKSLSCLMVRYSRVCVHNMCVFLEWSS</sequence>
<evidence type="ECO:0000313" key="3">
    <source>
        <dbReference type="Proteomes" id="UP000299102"/>
    </source>
</evidence>
<evidence type="ECO:0000313" key="2">
    <source>
        <dbReference type="EMBL" id="GBP69676.1"/>
    </source>
</evidence>
<feature type="region of interest" description="Disordered" evidence="1">
    <location>
        <begin position="17"/>
        <end position="49"/>
    </location>
</feature>
<evidence type="ECO:0000256" key="1">
    <source>
        <dbReference type="SAM" id="MobiDB-lite"/>
    </source>
</evidence>
<comment type="caution">
    <text evidence="2">The sequence shown here is derived from an EMBL/GenBank/DDBJ whole genome shotgun (WGS) entry which is preliminary data.</text>
</comment>
<protein>
    <submittedName>
        <fullName evidence="2">Uncharacterized protein</fullName>
    </submittedName>
</protein>
<name>A0A4C1Y1C0_EUMVA</name>
<gene>
    <name evidence="2" type="ORF">EVAR_49762_1</name>
</gene>
<proteinExistence type="predicted"/>
<accession>A0A4C1Y1C0</accession>
<dbReference type="EMBL" id="BGZK01001049">
    <property type="protein sequence ID" value="GBP69676.1"/>
    <property type="molecule type" value="Genomic_DNA"/>
</dbReference>
<organism evidence="2 3">
    <name type="scientific">Eumeta variegata</name>
    <name type="common">Bagworm moth</name>
    <name type="synonym">Eumeta japonica</name>
    <dbReference type="NCBI Taxonomy" id="151549"/>
    <lineage>
        <taxon>Eukaryota</taxon>
        <taxon>Metazoa</taxon>
        <taxon>Ecdysozoa</taxon>
        <taxon>Arthropoda</taxon>
        <taxon>Hexapoda</taxon>
        <taxon>Insecta</taxon>
        <taxon>Pterygota</taxon>
        <taxon>Neoptera</taxon>
        <taxon>Endopterygota</taxon>
        <taxon>Lepidoptera</taxon>
        <taxon>Glossata</taxon>
        <taxon>Ditrysia</taxon>
        <taxon>Tineoidea</taxon>
        <taxon>Psychidae</taxon>
        <taxon>Oiketicinae</taxon>
        <taxon>Eumeta</taxon>
    </lineage>
</organism>
<dbReference type="AlphaFoldDB" id="A0A4C1Y1C0"/>
<dbReference type="Proteomes" id="UP000299102">
    <property type="component" value="Unassembled WGS sequence"/>
</dbReference>
<keyword evidence="3" id="KW-1185">Reference proteome</keyword>
<reference evidence="2 3" key="1">
    <citation type="journal article" date="2019" name="Commun. Biol.">
        <title>The bagworm genome reveals a unique fibroin gene that provides high tensile strength.</title>
        <authorList>
            <person name="Kono N."/>
            <person name="Nakamura H."/>
            <person name="Ohtoshi R."/>
            <person name="Tomita M."/>
            <person name="Numata K."/>
            <person name="Arakawa K."/>
        </authorList>
    </citation>
    <scope>NUCLEOTIDE SEQUENCE [LARGE SCALE GENOMIC DNA]</scope>
</reference>
<feature type="compositionally biased region" description="Basic and acidic residues" evidence="1">
    <location>
        <begin position="33"/>
        <end position="45"/>
    </location>
</feature>